<protein>
    <recommendedName>
        <fullName evidence="1">Trk system potassium uptake protein TrkA</fullName>
    </recommendedName>
</protein>
<accession>A0AB33IMJ9</accession>
<keyword evidence="5" id="KW-0520">NAD</keyword>
<dbReference type="InterPro" id="IPR036721">
    <property type="entry name" value="RCK_C_sf"/>
</dbReference>
<reference evidence="9" key="1">
    <citation type="submission" date="2024-07" db="EMBL/GenBank/DDBJ databases">
        <title>Complete genome sequence of Prevotella sp. YM-2024 GTC17253.</title>
        <authorList>
            <person name="Hayashi M."/>
            <person name="Muto Y."/>
            <person name="Tanaka K."/>
            <person name="Niwa H."/>
        </authorList>
    </citation>
    <scope>NUCLEOTIDE SEQUENCE</scope>
    <source>
        <strain evidence="9">GTC17253</strain>
    </source>
</reference>
<name>A0AB33IMJ9_9BACT</name>
<dbReference type="PROSITE" id="PS51201">
    <property type="entry name" value="RCK_N"/>
    <property type="match status" value="2"/>
</dbReference>
<dbReference type="GO" id="GO:0005886">
    <property type="term" value="C:plasma membrane"/>
    <property type="evidence" value="ECO:0007669"/>
    <property type="project" value="InterPro"/>
</dbReference>
<dbReference type="PANTHER" id="PTHR43833:SF5">
    <property type="entry name" value="TRK SYSTEM POTASSIUM UPTAKE PROTEIN TRKA"/>
    <property type="match status" value="1"/>
</dbReference>
<keyword evidence="2" id="KW-0813">Transport</keyword>
<keyword evidence="6" id="KW-0406">Ion transport</keyword>
<proteinExistence type="predicted"/>
<dbReference type="Pfam" id="PF02254">
    <property type="entry name" value="TrkA_N"/>
    <property type="match status" value="2"/>
</dbReference>
<dbReference type="PROSITE" id="PS51202">
    <property type="entry name" value="RCK_C"/>
    <property type="match status" value="2"/>
</dbReference>
<dbReference type="InterPro" id="IPR003148">
    <property type="entry name" value="RCK_N"/>
</dbReference>
<evidence type="ECO:0000256" key="2">
    <source>
        <dbReference type="ARBA" id="ARBA00022448"/>
    </source>
</evidence>
<gene>
    <name evidence="9" type="primary">trkA</name>
    <name evidence="9" type="ORF">GTC17253_00450</name>
</gene>
<dbReference type="InterPro" id="IPR006037">
    <property type="entry name" value="RCK_C"/>
</dbReference>
<dbReference type="InterPro" id="IPR036291">
    <property type="entry name" value="NAD(P)-bd_dom_sf"/>
</dbReference>
<dbReference type="PRINTS" id="PR00335">
    <property type="entry name" value="KUPTAKETRKA"/>
</dbReference>
<dbReference type="InterPro" id="IPR050721">
    <property type="entry name" value="Trk_Ktr_HKT_K-transport"/>
</dbReference>
<evidence type="ECO:0000313" key="9">
    <source>
        <dbReference type="EMBL" id="BFO70079.1"/>
    </source>
</evidence>
<dbReference type="Gene3D" id="3.40.50.720">
    <property type="entry name" value="NAD(P)-binding Rossmann-like Domain"/>
    <property type="match status" value="2"/>
</dbReference>
<dbReference type="InterPro" id="IPR006036">
    <property type="entry name" value="K_uptake_TrkA"/>
</dbReference>
<dbReference type="GO" id="GO:0015079">
    <property type="term" value="F:potassium ion transmembrane transporter activity"/>
    <property type="evidence" value="ECO:0007669"/>
    <property type="project" value="InterPro"/>
</dbReference>
<evidence type="ECO:0000259" key="7">
    <source>
        <dbReference type="PROSITE" id="PS51201"/>
    </source>
</evidence>
<dbReference type="SUPFAM" id="SSF116726">
    <property type="entry name" value="TrkA C-terminal domain-like"/>
    <property type="match status" value="2"/>
</dbReference>
<dbReference type="SUPFAM" id="SSF51735">
    <property type="entry name" value="NAD(P)-binding Rossmann-fold domains"/>
    <property type="match status" value="2"/>
</dbReference>
<evidence type="ECO:0000256" key="3">
    <source>
        <dbReference type="ARBA" id="ARBA00022538"/>
    </source>
</evidence>
<evidence type="ECO:0000256" key="6">
    <source>
        <dbReference type="ARBA" id="ARBA00023065"/>
    </source>
</evidence>
<dbReference type="EMBL" id="AP035785">
    <property type="protein sequence ID" value="BFO70079.1"/>
    <property type="molecule type" value="Genomic_DNA"/>
</dbReference>
<dbReference type="Gene3D" id="3.30.70.1450">
    <property type="entry name" value="Regulator of K+ conductance, C-terminal domain"/>
    <property type="match status" value="2"/>
</dbReference>
<feature type="domain" description="RCK C-terminal" evidence="8">
    <location>
        <begin position="141"/>
        <end position="223"/>
    </location>
</feature>
<evidence type="ECO:0000256" key="5">
    <source>
        <dbReference type="ARBA" id="ARBA00023027"/>
    </source>
</evidence>
<dbReference type="NCBIfam" id="NF007039">
    <property type="entry name" value="PRK09496.3-2"/>
    <property type="match status" value="1"/>
</dbReference>
<feature type="domain" description="RCK N-terminal" evidence="7">
    <location>
        <begin position="229"/>
        <end position="347"/>
    </location>
</feature>
<organism evidence="9">
    <name type="scientific">Prevotella sp. GTC17253</name>
    <dbReference type="NCBI Taxonomy" id="3236793"/>
    <lineage>
        <taxon>Bacteria</taxon>
        <taxon>Pseudomonadati</taxon>
        <taxon>Bacteroidota</taxon>
        <taxon>Bacteroidia</taxon>
        <taxon>Bacteroidales</taxon>
        <taxon>Prevotellaceae</taxon>
        <taxon>Prevotella</taxon>
    </lineage>
</organism>
<feature type="domain" description="RCK N-terminal" evidence="7">
    <location>
        <begin position="1"/>
        <end position="121"/>
    </location>
</feature>
<keyword evidence="3" id="KW-0633">Potassium transport</keyword>
<dbReference type="AlphaFoldDB" id="A0AB33IMJ9"/>
<sequence length="447" mass="49270">MKIIIAGAYAIGTYLAKLLSRNNQDIILMDEDLEKLEKIGSDYDLMTLNESCTSIKALKDAGASSADLFIAVTDDENQNVTGCMLAKALGTKKTVAKVDNDEYVEPDLKSFFEGLGISSIIYPEMLAAQDINNGLKMSWVRQRWDVHGGALVMLGIKLRESCEVLNKPLKNICGPTDPYHVVAIKRDDETIIPSGNDVLKLYDMAYFMTTKQYIPYVRKVVGKEHYVDVKDVMVMGGGRTAVRAVKTMPEYMNAKIIEVDESRCEKLNDLLNNDRTLVINGDGRDIPLLQDEGIRSTQAFVALTGNAETNILACLTAKRMGVRKTVAMVENIDYVRMAESLDIGTIINKQAIAASHIYQMMLDANVHNVRFLMTANADVAEFIPQEGSKVTRKPVKDLGLPNGVTIGGLVRKGVGILVSGNTMIEAGDSVMVFCHNVNMKKIENLFN</sequence>
<feature type="domain" description="RCK C-terminal" evidence="8">
    <location>
        <begin position="367"/>
        <end position="447"/>
    </location>
</feature>
<dbReference type="Pfam" id="PF02080">
    <property type="entry name" value="TrkA_C"/>
    <property type="match status" value="1"/>
</dbReference>
<evidence type="ECO:0000256" key="4">
    <source>
        <dbReference type="ARBA" id="ARBA00022958"/>
    </source>
</evidence>
<dbReference type="NCBIfam" id="NF007038">
    <property type="entry name" value="PRK09496.2-6"/>
    <property type="match status" value="1"/>
</dbReference>
<dbReference type="PANTHER" id="PTHR43833">
    <property type="entry name" value="POTASSIUM CHANNEL PROTEIN 2-RELATED-RELATED"/>
    <property type="match status" value="1"/>
</dbReference>
<keyword evidence="4" id="KW-0630">Potassium</keyword>
<evidence type="ECO:0000256" key="1">
    <source>
        <dbReference type="ARBA" id="ARBA00017378"/>
    </source>
</evidence>
<evidence type="ECO:0000259" key="8">
    <source>
        <dbReference type="PROSITE" id="PS51202"/>
    </source>
</evidence>